<evidence type="ECO:0000313" key="3">
    <source>
        <dbReference type="Proteomes" id="UP000031307"/>
    </source>
</evidence>
<accession>A0A0C1ERL4</accession>
<name>A0A0C1ERL4_9BACT</name>
<dbReference type="Proteomes" id="UP000031307">
    <property type="component" value="Unassembled WGS sequence"/>
</dbReference>
<feature type="chain" id="PRO_5002130862" evidence="1">
    <location>
        <begin position="24"/>
        <end position="176"/>
    </location>
</feature>
<organism evidence="2 3">
    <name type="scientific">Parachlamydia acanthamoebae</name>
    <dbReference type="NCBI Taxonomy" id="83552"/>
    <lineage>
        <taxon>Bacteria</taxon>
        <taxon>Pseudomonadati</taxon>
        <taxon>Chlamydiota</taxon>
        <taxon>Chlamydiia</taxon>
        <taxon>Parachlamydiales</taxon>
        <taxon>Parachlamydiaceae</taxon>
        <taxon>Parachlamydia</taxon>
    </lineage>
</organism>
<reference evidence="2 3" key="1">
    <citation type="journal article" date="2014" name="Mol. Biol. Evol.">
        <title>Massive expansion of Ubiquitination-related gene families within the Chlamydiae.</title>
        <authorList>
            <person name="Domman D."/>
            <person name="Collingro A."/>
            <person name="Lagkouvardos I."/>
            <person name="Gehre L."/>
            <person name="Weinmaier T."/>
            <person name="Rattei T."/>
            <person name="Subtil A."/>
            <person name="Horn M."/>
        </authorList>
    </citation>
    <scope>NUCLEOTIDE SEQUENCE [LARGE SCALE GENOMIC DNA]</scope>
    <source>
        <strain evidence="2 3">OEW1</strain>
    </source>
</reference>
<keyword evidence="1" id="KW-0732">Signal</keyword>
<comment type="caution">
    <text evidence="2">The sequence shown here is derived from an EMBL/GenBank/DDBJ whole genome shotgun (WGS) entry which is preliminary data.</text>
</comment>
<dbReference type="EMBL" id="JSAM01000006">
    <property type="protein sequence ID" value="KIA78744.1"/>
    <property type="molecule type" value="Genomic_DNA"/>
</dbReference>
<evidence type="ECO:0000256" key="1">
    <source>
        <dbReference type="SAM" id="SignalP"/>
    </source>
</evidence>
<sequence>MMKKNYLRFLIAFFCLTSNFAYAASPRDIRLATNTGGSSIAYWTTSSTNDIIQAAVLPAGGSWSTPVDFAITGLDFQGPRVAINSSGNAVMVWYTFDSGLKKLYASAYDATLATWSTPTQISTNSETILDDFYVKLSDTDTAVIVWNSFWITTGLVTAEALVNTLGTWTGTATISN</sequence>
<dbReference type="AlphaFoldDB" id="A0A0C1ERL4"/>
<proteinExistence type="predicted"/>
<feature type="signal peptide" evidence="1">
    <location>
        <begin position="1"/>
        <end position="23"/>
    </location>
</feature>
<protein>
    <submittedName>
        <fullName evidence="2">Uncharacterized protein</fullName>
    </submittedName>
</protein>
<gene>
    <name evidence="2" type="ORF">DB43_DL00140</name>
</gene>
<evidence type="ECO:0000313" key="2">
    <source>
        <dbReference type="EMBL" id="KIA78744.1"/>
    </source>
</evidence>
<dbReference type="PATRIC" id="fig|83552.4.peg.49"/>